<feature type="domain" description="Proteasome activator complex subunit 4 C-terminal" evidence="1">
    <location>
        <begin position="214"/>
        <end position="300"/>
    </location>
</feature>
<dbReference type="InterPro" id="IPR035309">
    <property type="entry name" value="PSME4"/>
</dbReference>
<dbReference type="InterPro" id="IPR021843">
    <property type="entry name" value="PSME4_C"/>
</dbReference>
<dbReference type="GO" id="GO:0016504">
    <property type="term" value="F:peptidase activator activity"/>
    <property type="evidence" value="ECO:0007669"/>
    <property type="project" value="InterPro"/>
</dbReference>
<dbReference type="GO" id="GO:0010499">
    <property type="term" value="P:proteasomal ubiquitin-independent protein catabolic process"/>
    <property type="evidence" value="ECO:0007669"/>
    <property type="project" value="TreeGrafter"/>
</dbReference>
<dbReference type="PANTHER" id="PTHR32170">
    <property type="entry name" value="PROTEASOME ACTIVATOR COMPLEX SUBUNIT 4"/>
    <property type="match status" value="1"/>
</dbReference>
<evidence type="ECO:0000313" key="3">
    <source>
        <dbReference type="Proteomes" id="UP000735302"/>
    </source>
</evidence>
<proteinExistence type="predicted"/>
<organism evidence="2 3">
    <name type="scientific">Plakobranchus ocellatus</name>
    <dbReference type="NCBI Taxonomy" id="259542"/>
    <lineage>
        <taxon>Eukaryota</taxon>
        <taxon>Metazoa</taxon>
        <taxon>Spiralia</taxon>
        <taxon>Lophotrochozoa</taxon>
        <taxon>Mollusca</taxon>
        <taxon>Gastropoda</taxon>
        <taxon>Heterobranchia</taxon>
        <taxon>Euthyneura</taxon>
        <taxon>Panpulmonata</taxon>
        <taxon>Sacoglossa</taxon>
        <taxon>Placobranchoidea</taxon>
        <taxon>Plakobranchidae</taxon>
        <taxon>Plakobranchus</taxon>
    </lineage>
</organism>
<dbReference type="PANTHER" id="PTHR32170:SF3">
    <property type="entry name" value="PROTEASOME ACTIVATOR COMPLEX SUBUNIT 4"/>
    <property type="match status" value="1"/>
</dbReference>
<gene>
    <name evidence="2" type="ORF">PoB_002305300</name>
</gene>
<dbReference type="GO" id="GO:0005829">
    <property type="term" value="C:cytosol"/>
    <property type="evidence" value="ECO:0007669"/>
    <property type="project" value="TreeGrafter"/>
</dbReference>
<accession>A0AAV3ZQ12</accession>
<dbReference type="AlphaFoldDB" id="A0AAV3ZQ12"/>
<dbReference type="EMBL" id="BLXT01002683">
    <property type="protein sequence ID" value="GFN96547.1"/>
    <property type="molecule type" value="Genomic_DNA"/>
</dbReference>
<dbReference type="Proteomes" id="UP000735302">
    <property type="component" value="Unassembled WGS sequence"/>
</dbReference>
<sequence length="300" mass="33864">MDIESSSDIDAEEKKAAVRLCKTITQWLSSWFNRSLSACPDEVFQLLPIIENLQSEANDEDLREDCKTVLLCLSRVLVPEQSINVILSTIKEVSGLKSWHARANILNFMQQMVFGNFFLVQSAKHKQTVQSLLLHLLCDEQLEVREMAAVTLSGMIHCSYVELNKDMLDHFERLRSTKVKKIHKSGDSDPNCTSSSSLVDAASAGSNIPLQRLIQRHAGVLGLSACIQAYPYDVPDFIPQVLVDLSVHVNDPQPIGTTVTKTLSDFRRTHHDNWHDHKRMFTDDQLITLTEVLVSPNYYA</sequence>
<dbReference type="GO" id="GO:0070628">
    <property type="term" value="F:proteasome binding"/>
    <property type="evidence" value="ECO:0007669"/>
    <property type="project" value="InterPro"/>
</dbReference>
<keyword evidence="3" id="KW-1185">Reference proteome</keyword>
<dbReference type="Pfam" id="PF11919">
    <property type="entry name" value="PSME4_C"/>
    <property type="match status" value="1"/>
</dbReference>
<evidence type="ECO:0000259" key="1">
    <source>
        <dbReference type="Pfam" id="PF11919"/>
    </source>
</evidence>
<comment type="caution">
    <text evidence="2">The sequence shown here is derived from an EMBL/GenBank/DDBJ whole genome shotgun (WGS) entry which is preliminary data.</text>
</comment>
<dbReference type="SUPFAM" id="SSF48371">
    <property type="entry name" value="ARM repeat"/>
    <property type="match status" value="1"/>
</dbReference>
<reference evidence="2 3" key="1">
    <citation type="journal article" date="2021" name="Elife">
        <title>Chloroplast acquisition without the gene transfer in kleptoplastic sea slugs, Plakobranchus ocellatus.</title>
        <authorList>
            <person name="Maeda T."/>
            <person name="Takahashi S."/>
            <person name="Yoshida T."/>
            <person name="Shimamura S."/>
            <person name="Takaki Y."/>
            <person name="Nagai Y."/>
            <person name="Toyoda A."/>
            <person name="Suzuki Y."/>
            <person name="Arimoto A."/>
            <person name="Ishii H."/>
            <person name="Satoh N."/>
            <person name="Nishiyama T."/>
            <person name="Hasebe M."/>
            <person name="Maruyama T."/>
            <person name="Minagawa J."/>
            <person name="Obokata J."/>
            <person name="Shigenobu S."/>
        </authorList>
    </citation>
    <scope>NUCLEOTIDE SEQUENCE [LARGE SCALE GENOMIC DNA]</scope>
</reference>
<dbReference type="InterPro" id="IPR011989">
    <property type="entry name" value="ARM-like"/>
</dbReference>
<dbReference type="InterPro" id="IPR016024">
    <property type="entry name" value="ARM-type_fold"/>
</dbReference>
<dbReference type="GO" id="GO:0005634">
    <property type="term" value="C:nucleus"/>
    <property type="evidence" value="ECO:0007669"/>
    <property type="project" value="TreeGrafter"/>
</dbReference>
<keyword evidence="2" id="KW-0647">Proteasome</keyword>
<protein>
    <submittedName>
        <fullName evidence="2">Proteasome activator complex subunit 4</fullName>
    </submittedName>
</protein>
<evidence type="ECO:0000313" key="2">
    <source>
        <dbReference type="EMBL" id="GFN96547.1"/>
    </source>
</evidence>
<name>A0AAV3ZQ12_9GAST</name>
<dbReference type="Gene3D" id="1.25.10.10">
    <property type="entry name" value="Leucine-rich Repeat Variant"/>
    <property type="match status" value="1"/>
</dbReference>
<dbReference type="GO" id="GO:0000502">
    <property type="term" value="C:proteasome complex"/>
    <property type="evidence" value="ECO:0007669"/>
    <property type="project" value="UniProtKB-KW"/>
</dbReference>